<feature type="transmembrane region" description="Helical" evidence="3">
    <location>
        <begin position="94"/>
        <end position="115"/>
    </location>
</feature>
<gene>
    <name evidence="5" type="ORF">O0I10_004906</name>
</gene>
<comment type="subcellular location">
    <subcellularLocation>
        <location evidence="1">Membrane</location>
        <topology evidence="1">Multi-pass membrane protein</topology>
    </subcellularLocation>
</comment>
<evidence type="ECO:0000256" key="1">
    <source>
        <dbReference type="ARBA" id="ARBA00004141"/>
    </source>
</evidence>
<keyword evidence="6" id="KW-1185">Reference proteome</keyword>
<protein>
    <recommendedName>
        <fullName evidence="4">Major facilitator superfamily (MFS) profile domain-containing protein</fullName>
    </recommendedName>
</protein>
<sequence length="328" mass="35786">MDDRYAIALGGLITALSMMLASITNEIWQLWITQGILAGIGSSLVYYPCLNQTMTWFSSKRAVAIGLSMSGIGFSSIAFTNIATACFQTVGYRWALRVFGFIALVLCAIGAILCVKLNPRPKSAVIPLLDLSVFKYKKFVILIIAHFIGAFVFYIPESFIAPYAQSFGVDPFTIANITGIMAVFNSVGSITLGLLADYIGRFNMAIFVGLLCVVMQLGVWFTAATVASLWAFSVVYGMALATFNSLLITVIVDCAGIERSEVGTGWAIFTWSFGALLGQPLASRIVNQTQVPNYRMAIVFSSVIFFFVTCLMLVLRIMIGGWKVFKKV</sequence>
<feature type="transmembrane region" description="Helical" evidence="3">
    <location>
        <begin position="229"/>
        <end position="252"/>
    </location>
</feature>
<feature type="transmembrane region" description="Helical" evidence="3">
    <location>
        <begin position="175"/>
        <end position="195"/>
    </location>
</feature>
<evidence type="ECO:0000256" key="3">
    <source>
        <dbReference type="SAM" id="Phobius"/>
    </source>
</evidence>
<dbReference type="EMBL" id="JARTCD010000018">
    <property type="protein sequence ID" value="KAJ8659541.1"/>
    <property type="molecule type" value="Genomic_DNA"/>
</dbReference>
<evidence type="ECO:0000256" key="2">
    <source>
        <dbReference type="ARBA" id="ARBA00006727"/>
    </source>
</evidence>
<dbReference type="PROSITE" id="PS50850">
    <property type="entry name" value="MFS"/>
    <property type="match status" value="1"/>
</dbReference>
<dbReference type="InterPro" id="IPR020846">
    <property type="entry name" value="MFS_dom"/>
</dbReference>
<dbReference type="SUPFAM" id="SSF103473">
    <property type="entry name" value="MFS general substrate transporter"/>
    <property type="match status" value="1"/>
</dbReference>
<dbReference type="Pfam" id="PF07690">
    <property type="entry name" value="MFS_1"/>
    <property type="match status" value="1"/>
</dbReference>
<accession>A0AAD7Y053</accession>
<feature type="transmembrane region" description="Helical" evidence="3">
    <location>
        <begin position="202"/>
        <end position="223"/>
    </location>
</feature>
<dbReference type="InterPro" id="IPR011701">
    <property type="entry name" value="MFS"/>
</dbReference>
<dbReference type="GeneID" id="83212319"/>
<feature type="transmembrane region" description="Helical" evidence="3">
    <location>
        <begin position="264"/>
        <end position="282"/>
    </location>
</feature>
<reference evidence="5 6" key="1">
    <citation type="submission" date="2023-03" db="EMBL/GenBank/DDBJ databases">
        <title>Genome sequence of Lichtheimia ornata CBS 291.66.</title>
        <authorList>
            <person name="Mohabir J.T."/>
            <person name="Shea T.P."/>
            <person name="Kurbessoian T."/>
            <person name="Berby B."/>
            <person name="Fontaine J."/>
            <person name="Livny J."/>
            <person name="Gnirke A."/>
            <person name="Stajich J.E."/>
            <person name="Cuomo C.A."/>
        </authorList>
    </citation>
    <scope>NUCLEOTIDE SEQUENCE [LARGE SCALE GENOMIC DNA]</scope>
    <source>
        <strain evidence="5">CBS 291.66</strain>
    </source>
</reference>
<evidence type="ECO:0000313" key="6">
    <source>
        <dbReference type="Proteomes" id="UP001234581"/>
    </source>
</evidence>
<feature type="transmembrane region" description="Helical" evidence="3">
    <location>
        <begin position="294"/>
        <end position="319"/>
    </location>
</feature>
<organism evidence="5 6">
    <name type="scientific">Lichtheimia ornata</name>
    <dbReference type="NCBI Taxonomy" id="688661"/>
    <lineage>
        <taxon>Eukaryota</taxon>
        <taxon>Fungi</taxon>
        <taxon>Fungi incertae sedis</taxon>
        <taxon>Mucoromycota</taxon>
        <taxon>Mucoromycotina</taxon>
        <taxon>Mucoromycetes</taxon>
        <taxon>Mucorales</taxon>
        <taxon>Lichtheimiaceae</taxon>
        <taxon>Lichtheimia</taxon>
    </lineage>
</organism>
<feature type="transmembrane region" description="Helical" evidence="3">
    <location>
        <begin position="31"/>
        <end position="50"/>
    </location>
</feature>
<dbReference type="RefSeq" id="XP_058344454.1">
    <property type="nucleotide sequence ID" value="XM_058484955.1"/>
</dbReference>
<keyword evidence="3" id="KW-1133">Transmembrane helix</keyword>
<feature type="transmembrane region" description="Helical" evidence="3">
    <location>
        <begin position="62"/>
        <end position="82"/>
    </location>
</feature>
<feature type="domain" description="Major facilitator superfamily (MFS) profile" evidence="4">
    <location>
        <begin position="1"/>
        <end position="327"/>
    </location>
</feature>
<dbReference type="Gene3D" id="1.20.1250.20">
    <property type="entry name" value="MFS general substrate transporter like domains"/>
    <property type="match status" value="2"/>
</dbReference>
<dbReference type="PANTHER" id="PTHR11360:SF284">
    <property type="entry name" value="EG:103B4.3 PROTEIN-RELATED"/>
    <property type="match status" value="1"/>
</dbReference>
<name>A0AAD7Y053_9FUNG</name>
<evidence type="ECO:0000313" key="5">
    <source>
        <dbReference type="EMBL" id="KAJ8659541.1"/>
    </source>
</evidence>
<comment type="caution">
    <text evidence="5">The sequence shown here is derived from an EMBL/GenBank/DDBJ whole genome shotgun (WGS) entry which is preliminary data.</text>
</comment>
<comment type="similarity">
    <text evidence="2">Belongs to the major facilitator superfamily. Monocarboxylate porter (TC 2.A.1.13) family.</text>
</comment>
<evidence type="ECO:0000259" key="4">
    <source>
        <dbReference type="PROSITE" id="PS50850"/>
    </source>
</evidence>
<dbReference type="GO" id="GO:0016020">
    <property type="term" value="C:membrane"/>
    <property type="evidence" value="ECO:0007669"/>
    <property type="project" value="UniProtKB-SubCell"/>
</dbReference>
<dbReference type="PANTHER" id="PTHR11360">
    <property type="entry name" value="MONOCARBOXYLATE TRANSPORTER"/>
    <property type="match status" value="1"/>
</dbReference>
<proteinExistence type="inferred from homology"/>
<keyword evidence="3" id="KW-0472">Membrane</keyword>
<dbReference type="Proteomes" id="UP001234581">
    <property type="component" value="Unassembled WGS sequence"/>
</dbReference>
<dbReference type="InterPro" id="IPR050327">
    <property type="entry name" value="Proton-linked_MCT"/>
</dbReference>
<dbReference type="InterPro" id="IPR036259">
    <property type="entry name" value="MFS_trans_sf"/>
</dbReference>
<dbReference type="AlphaFoldDB" id="A0AAD7Y053"/>
<keyword evidence="3" id="KW-0812">Transmembrane</keyword>
<dbReference type="GO" id="GO:0022857">
    <property type="term" value="F:transmembrane transporter activity"/>
    <property type="evidence" value="ECO:0007669"/>
    <property type="project" value="InterPro"/>
</dbReference>
<feature type="transmembrane region" description="Helical" evidence="3">
    <location>
        <begin position="136"/>
        <end position="155"/>
    </location>
</feature>